<evidence type="ECO:0000313" key="3">
    <source>
        <dbReference type="Proteomes" id="UP001230807"/>
    </source>
</evidence>
<dbReference type="Proteomes" id="UP001230807">
    <property type="component" value="Unassembled WGS sequence"/>
</dbReference>
<evidence type="ECO:0008006" key="4">
    <source>
        <dbReference type="Google" id="ProtNLM"/>
    </source>
</evidence>
<sequence length="242" mass="26886">MKLIGWILGVGLAVLAVAGIGLYVANDKTDTVIVPRAVDSVNSGTDDAADDAQDDASQEAATSSEGSASNDTPVRSVDDDDYKLYGTLVSLSDRDVTISFSGKESTYPLAARHEIDDDTPKAGDRVKLEFNQNEEVKEVDRESDDFDIYGTFVSLSDRDVTIERDGESETFKLASRYELDDEAPKAGDRVKLELNLQQQVKEIERDDDRDDQDNQDDQNDNQNDDDQDDDRDDDQDDERDDD</sequence>
<protein>
    <recommendedName>
        <fullName evidence="4">DUF5666 domain-containing protein</fullName>
    </recommendedName>
</protein>
<evidence type="ECO:0000256" key="1">
    <source>
        <dbReference type="SAM" id="MobiDB-lite"/>
    </source>
</evidence>
<organism evidence="2 3">
    <name type="scientific">Exiguobacterium mexicanum</name>
    <dbReference type="NCBI Taxonomy" id="340146"/>
    <lineage>
        <taxon>Bacteria</taxon>
        <taxon>Bacillati</taxon>
        <taxon>Bacillota</taxon>
        <taxon>Bacilli</taxon>
        <taxon>Bacillales</taxon>
        <taxon>Bacillales Family XII. Incertae Sedis</taxon>
        <taxon>Exiguobacterium</taxon>
    </lineage>
</organism>
<comment type="caution">
    <text evidence="2">The sequence shown here is derived from an EMBL/GenBank/DDBJ whole genome shotgun (WGS) entry which is preliminary data.</text>
</comment>
<gene>
    <name evidence="2" type="ORF">QR695_12590</name>
</gene>
<evidence type="ECO:0000313" key="2">
    <source>
        <dbReference type="EMBL" id="MDL5377837.1"/>
    </source>
</evidence>
<feature type="region of interest" description="Disordered" evidence="1">
    <location>
        <begin position="41"/>
        <end position="77"/>
    </location>
</feature>
<proteinExistence type="predicted"/>
<name>A0ABT7MRN3_9BACL</name>
<feature type="region of interest" description="Disordered" evidence="1">
    <location>
        <begin position="198"/>
        <end position="242"/>
    </location>
</feature>
<reference evidence="2 3" key="1">
    <citation type="submission" date="2023-06" db="EMBL/GenBank/DDBJ databases">
        <title>Influencing factors and mechanism of Cr(VI) reduction by facultative anaerobic Exiguobacterium sp. PY14.</title>
        <authorList>
            <person name="Zou L."/>
        </authorList>
    </citation>
    <scope>NUCLEOTIDE SEQUENCE [LARGE SCALE GENOMIC DNA]</scope>
    <source>
        <strain evidence="2 3">PY14</strain>
    </source>
</reference>
<feature type="compositionally biased region" description="Acidic residues" evidence="1">
    <location>
        <begin position="207"/>
        <end position="242"/>
    </location>
</feature>
<dbReference type="EMBL" id="JASWER010000012">
    <property type="protein sequence ID" value="MDL5377837.1"/>
    <property type="molecule type" value="Genomic_DNA"/>
</dbReference>
<keyword evidence="3" id="KW-1185">Reference proteome</keyword>
<accession>A0ABT7MRN3</accession>
<feature type="compositionally biased region" description="Acidic residues" evidence="1">
    <location>
        <begin position="47"/>
        <end position="57"/>
    </location>
</feature>
<dbReference type="RefSeq" id="WP_251129001.1">
    <property type="nucleotide sequence ID" value="NZ_CP183077.1"/>
</dbReference>